<dbReference type="InterPro" id="IPR005021">
    <property type="entry name" value="Terminase_largesu-like"/>
</dbReference>
<dbReference type="EMBL" id="BONQ01000018">
    <property type="protein sequence ID" value="GIG42991.1"/>
    <property type="molecule type" value="Genomic_DNA"/>
</dbReference>
<comment type="caution">
    <text evidence="1">The sequence shown here is derived from an EMBL/GenBank/DDBJ whole genome shotgun (WGS) entry which is preliminary data.</text>
</comment>
<gene>
    <name evidence="1" type="ORF">Dsi01nite_010320</name>
</gene>
<dbReference type="Gene3D" id="3.40.50.300">
    <property type="entry name" value="P-loop containing nucleotide triphosphate hydrolases"/>
    <property type="match status" value="1"/>
</dbReference>
<dbReference type="RefSeq" id="WP_203844872.1">
    <property type="nucleotide sequence ID" value="NZ_BAAAVW010000002.1"/>
</dbReference>
<name>A0A919PDW2_9ACTN</name>
<protein>
    <recommendedName>
        <fullName evidence="3">Terminase</fullName>
    </recommendedName>
</protein>
<dbReference type="InterPro" id="IPR027417">
    <property type="entry name" value="P-loop_NTPase"/>
</dbReference>
<reference evidence="1" key="1">
    <citation type="submission" date="2021-01" db="EMBL/GenBank/DDBJ databases">
        <title>Whole genome shotgun sequence of Dactylosporangium siamense NBRC 106093.</title>
        <authorList>
            <person name="Komaki H."/>
            <person name="Tamura T."/>
        </authorList>
    </citation>
    <scope>NUCLEOTIDE SEQUENCE</scope>
    <source>
        <strain evidence="1">NBRC 106093</strain>
    </source>
</reference>
<evidence type="ECO:0008006" key="3">
    <source>
        <dbReference type="Google" id="ProtNLM"/>
    </source>
</evidence>
<dbReference type="PANTHER" id="PTHR41287:SF1">
    <property type="entry name" value="PROTEIN YMFN"/>
    <property type="match status" value="1"/>
</dbReference>
<dbReference type="Proteomes" id="UP000660611">
    <property type="component" value="Unassembled WGS sequence"/>
</dbReference>
<dbReference type="PANTHER" id="PTHR41287">
    <property type="match status" value="1"/>
</dbReference>
<dbReference type="AlphaFoldDB" id="A0A919PDW2"/>
<proteinExistence type="predicted"/>
<evidence type="ECO:0000313" key="2">
    <source>
        <dbReference type="Proteomes" id="UP000660611"/>
    </source>
</evidence>
<evidence type="ECO:0000313" key="1">
    <source>
        <dbReference type="EMBL" id="GIG42991.1"/>
    </source>
</evidence>
<accession>A0A919PDW2</accession>
<organism evidence="1 2">
    <name type="scientific">Dactylosporangium siamense</name>
    <dbReference type="NCBI Taxonomy" id="685454"/>
    <lineage>
        <taxon>Bacteria</taxon>
        <taxon>Bacillati</taxon>
        <taxon>Actinomycetota</taxon>
        <taxon>Actinomycetes</taxon>
        <taxon>Micromonosporales</taxon>
        <taxon>Micromonosporaceae</taxon>
        <taxon>Dactylosporangium</taxon>
    </lineage>
</organism>
<sequence length="494" mass="53453">MDPSPQSDHIDTDNSELPQIESRRRLGIAKPRIYTKPLRPLTPESTSGYEVIDWCKSALGWTPLPWQRFLLLHAQELQEDGLPRFRTVLVVAARQQGKSSLITALSLWWLSQGVPLILGTSSSLDTAREVWENAVEFAEDLPDVFGRVKVRRSNGDWQLTVGNRCRYKIAAAGRRGGRGLTAHRVVEDELREHRDFEAHAAADNATLAVGDAQTWMLSNAGDAGSIVLNHFLALGRSGEDPSLGLFEWSAPDGCEITDRHAWRQANPSLGRTITERALTSKLSQPASVFRTENLAQVVAAVNEAVSADAWAACHDPGTLDAHRSRVVVCLDLSPDLQHSTLVAAATLPDGRVRVEVVAAWQSTAEVRASLPGLLARIRPRTFGWFPSGPAAALGTDIARVRNAQGFTVGQTNAICQGLAEFAAAGRVAHNGDPLLAAHVLGAKRLTSGDGWRFSRRDGGHADAAYSAAGAIHLARSLPAPAKLRLITVPENSNR</sequence>
<keyword evidence="2" id="KW-1185">Reference proteome</keyword>